<comment type="similarity">
    <text evidence="6">Belongs to the ABC-4 integral membrane protein family.</text>
</comment>
<dbReference type="EMBL" id="JAINVZ010000012">
    <property type="protein sequence ID" value="MBY8886889.1"/>
    <property type="molecule type" value="Genomic_DNA"/>
</dbReference>
<dbReference type="RefSeq" id="WP_222979538.1">
    <property type="nucleotide sequence ID" value="NZ_JAINVZ010000012.1"/>
</dbReference>
<evidence type="ECO:0000256" key="4">
    <source>
        <dbReference type="ARBA" id="ARBA00022989"/>
    </source>
</evidence>
<feature type="region of interest" description="Disordered" evidence="7">
    <location>
        <begin position="65"/>
        <end position="94"/>
    </location>
</feature>
<dbReference type="Pfam" id="PF02687">
    <property type="entry name" value="FtsX"/>
    <property type="match status" value="1"/>
</dbReference>
<evidence type="ECO:0000256" key="8">
    <source>
        <dbReference type="SAM" id="Phobius"/>
    </source>
</evidence>
<dbReference type="InterPro" id="IPR025857">
    <property type="entry name" value="MacB_PCD"/>
</dbReference>
<dbReference type="InterPro" id="IPR003838">
    <property type="entry name" value="ABC3_permease_C"/>
</dbReference>
<keyword evidence="12" id="KW-1185">Reference proteome</keyword>
<feature type="transmembrane region" description="Helical" evidence="8">
    <location>
        <begin position="337"/>
        <end position="358"/>
    </location>
</feature>
<dbReference type="PANTHER" id="PTHR30572:SF4">
    <property type="entry name" value="ABC TRANSPORTER PERMEASE YTRF"/>
    <property type="match status" value="1"/>
</dbReference>
<dbReference type="Pfam" id="PF12704">
    <property type="entry name" value="MacB_PCD"/>
    <property type="match status" value="1"/>
</dbReference>
<feature type="transmembrane region" description="Helical" evidence="8">
    <location>
        <begin position="461"/>
        <end position="483"/>
    </location>
</feature>
<evidence type="ECO:0000259" key="10">
    <source>
        <dbReference type="Pfam" id="PF12704"/>
    </source>
</evidence>
<keyword evidence="3 8" id="KW-0812">Transmembrane</keyword>
<dbReference type="InterPro" id="IPR050250">
    <property type="entry name" value="Macrolide_Exporter_MacB"/>
</dbReference>
<dbReference type="PANTHER" id="PTHR30572">
    <property type="entry name" value="MEMBRANE COMPONENT OF TRANSPORTER-RELATED"/>
    <property type="match status" value="1"/>
</dbReference>
<evidence type="ECO:0000256" key="5">
    <source>
        <dbReference type="ARBA" id="ARBA00023136"/>
    </source>
</evidence>
<feature type="domain" description="MacB-like periplasmic core" evidence="10">
    <location>
        <begin position="22"/>
        <end position="303"/>
    </location>
</feature>
<sequence length="501" mass="49134">MFFTYLRRELRRRRKAALVVSMGLALGIGLVLTVTSVSAGMKNAQSQVLHSLYGLGTDVTVTKQAASGQDGGGQKFGIKRSGSGSQSSSSDRLTISAGTTTLTSSQLATIAKQNGVSTAVGSLSLNDFKFNGSFKLQGGTSGSSGSGVSGAGAGAGGFGGGQRPGGAGGSGGTPPSGAANFSLNTFTIDGVDTSHLSVGPISSLAITSGKNFTSAQSDSAVAVADSSYAKSKKLSVGSTVTISGTKFTIIGIATASSGSSTANLYIPLTKAQTLAGQKDKVTTVYIKATSSQKIAAVKSEVQKAVSGTTVTTASDMASTVSGSLSTAANLATNLGKWLSIVVLAAAFLISSLLTSSAVNRRVREFGTLKALGWRSKRVIGQVMGEAVVNGLIGGALGIALGLAGAEAITAFSPSLSASLGGSSGSGGSGGFGGPGGGGGGGFGGHVAQAAHQVTVHLTAPVTLASIGLAVALAVAGGLVAGGFGGWRASRLRPADALRRVE</sequence>
<feature type="domain" description="ABC3 transporter permease C-terminal" evidence="9">
    <location>
        <begin position="338"/>
        <end position="418"/>
    </location>
</feature>
<dbReference type="Proteomes" id="UP001198565">
    <property type="component" value="Unassembled WGS sequence"/>
</dbReference>
<accession>A0ABS7QYM2</accession>
<feature type="compositionally biased region" description="Low complexity" evidence="7">
    <location>
        <begin position="81"/>
        <end position="90"/>
    </location>
</feature>
<evidence type="ECO:0000256" key="3">
    <source>
        <dbReference type="ARBA" id="ARBA00022692"/>
    </source>
</evidence>
<protein>
    <submittedName>
        <fullName evidence="11">FtsX-like permease family protein</fullName>
    </submittedName>
</protein>
<evidence type="ECO:0000256" key="6">
    <source>
        <dbReference type="ARBA" id="ARBA00038076"/>
    </source>
</evidence>
<feature type="compositionally biased region" description="Gly residues" evidence="7">
    <location>
        <begin position="141"/>
        <end position="174"/>
    </location>
</feature>
<evidence type="ECO:0000256" key="1">
    <source>
        <dbReference type="ARBA" id="ARBA00004651"/>
    </source>
</evidence>
<comment type="subcellular location">
    <subcellularLocation>
        <location evidence="1">Cell membrane</location>
        <topology evidence="1">Multi-pass membrane protein</topology>
    </subcellularLocation>
</comment>
<evidence type="ECO:0000256" key="2">
    <source>
        <dbReference type="ARBA" id="ARBA00022475"/>
    </source>
</evidence>
<keyword evidence="4 8" id="KW-1133">Transmembrane helix</keyword>
<keyword evidence="5 8" id="KW-0472">Membrane</keyword>
<evidence type="ECO:0000313" key="12">
    <source>
        <dbReference type="Proteomes" id="UP001198565"/>
    </source>
</evidence>
<name>A0ABS7QYM2_9ACTN</name>
<keyword evidence="2" id="KW-1003">Cell membrane</keyword>
<evidence type="ECO:0000313" key="11">
    <source>
        <dbReference type="EMBL" id="MBY8886889.1"/>
    </source>
</evidence>
<feature type="region of interest" description="Disordered" evidence="7">
    <location>
        <begin position="141"/>
        <end position="176"/>
    </location>
</feature>
<gene>
    <name evidence="11" type="ORF">K7472_18780</name>
</gene>
<feature type="transmembrane region" description="Helical" evidence="8">
    <location>
        <begin position="378"/>
        <end position="403"/>
    </location>
</feature>
<organism evidence="11 12">
    <name type="scientific">Streptantibioticus parmotrematis</name>
    <dbReference type="NCBI Taxonomy" id="2873249"/>
    <lineage>
        <taxon>Bacteria</taxon>
        <taxon>Bacillati</taxon>
        <taxon>Actinomycetota</taxon>
        <taxon>Actinomycetes</taxon>
        <taxon>Kitasatosporales</taxon>
        <taxon>Streptomycetaceae</taxon>
        <taxon>Streptantibioticus</taxon>
    </lineage>
</organism>
<comment type="caution">
    <text evidence="11">The sequence shown here is derived from an EMBL/GenBank/DDBJ whole genome shotgun (WGS) entry which is preliminary data.</text>
</comment>
<reference evidence="11 12" key="1">
    <citation type="submission" date="2021-08" db="EMBL/GenBank/DDBJ databases">
        <title>Streptomyces sp. PTM05 isolated from lichen.</title>
        <authorList>
            <person name="Somphong A."/>
            <person name="Phongsopitanun W."/>
            <person name="Tanasupawat S."/>
        </authorList>
    </citation>
    <scope>NUCLEOTIDE SEQUENCE [LARGE SCALE GENOMIC DNA]</scope>
    <source>
        <strain evidence="11 12">Ptm05</strain>
    </source>
</reference>
<proteinExistence type="inferred from homology"/>
<evidence type="ECO:0000259" key="9">
    <source>
        <dbReference type="Pfam" id="PF02687"/>
    </source>
</evidence>
<evidence type="ECO:0000256" key="7">
    <source>
        <dbReference type="SAM" id="MobiDB-lite"/>
    </source>
</evidence>